<keyword evidence="6 8" id="KW-0472">Membrane</keyword>
<dbReference type="EMBL" id="JAEHJZ010000004">
    <property type="protein sequence ID" value="MBJ7879730.1"/>
    <property type="molecule type" value="Genomic_DNA"/>
</dbReference>
<dbReference type="InterPro" id="IPR002550">
    <property type="entry name" value="CNNM"/>
</dbReference>
<organism evidence="10 11">
    <name type="scientific">Gelidibacter salicanalis</name>
    <dbReference type="NCBI Taxonomy" id="291193"/>
    <lineage>
        <taxon>Bacteria</taxon>
        <taxon>Pseudomonadati</taxon>
        <taxon>Bacteroidota</taxon>
        <taxon>Flavobacteriia</taxon>
        <taxon>Flavobacteriales</taxon>
        <taxon>Flavobacteriaceae</taxon>
        <taxon>Gelidibacter</taxon>
    </lineage>
</organism>
<accession>A0A934KUN2</accession>
<sequence length="372" mass="41691">MTLLILYAFISIFFSFLCSILEAVLLSVTPTFINIKKKEKKSYAESLEALKKDVDKPLIAILTLNTIAHTVGAILVGVQAEKVFGNGDNSILIVSAVMTLLILVLSEIIPKTIGATYWKKLGGFTTAALNILIFPLKYTGILWVLQLTTKLIGGKNAHVSTVSRDSFLAMTDIAHDEGVFHESESKVIKNLLNFKKILAKDIMTPRTIMVSEDEMTSVKTFFDNNQELRVSRIPVYSENPDNITGLVLKDDIYREMALDNDSKTLADIRREIIIVERNLPIPILFEKLVESKNHMALVVDEYGTVTGLVTMEDVIETLLGLEIMDESDNVADLQEQARKSWESRAKRLGMLNEEVEHKDVIKHHDDNSTPKN</sequence>
<comment type="subcellular location">
    <subcellularLocation>
        <location evidence="1">Membrane</location>
        <topology evidence="1">Multi-pass membrane protein</topology>
    </subcellularLocation>
</comment>
<dbReference type="Pfam" id="PF00571">
    <property type="entry name" value="CBS"/>
    <property type="match status" value="2"/>
</dbReference>
<evidence type="ECO:0000256" key="4">
    <source>
        <dbReference type="ARBA" id="ARBA00022989"/>
    </source>
</evidence>
<dbReference type="Proteomes" id="UP000662373">
    <property type="component" value="Unassembled WGS sequence"/>
</dbReference>
<keyword evidence="5 7" id="KW-0129">CBS domain</keyword>
<dbReference type="SUPFAM" id="SSF54631">
    <property type="entry name" value="CBS-domain pair"/>
    <property type="match status" value="1"/>
</dbReference>
<feature type="transmembrane region" description="Helical" evidence="8">
    <location>
        <begin position="90"/>
        <end position="109"/>
    </location>
</feature>
<keyword evidence="4 8" id="KW-1133">Transmembrane helix</keyword>
<dbReference type="PANTHER" id="PTHR22777">
    <property type="entry name" value="HEMOLYSIN-RELATED"/>
    <property type="match status" value="1"/>
</dbReference>
<reference evidence="10 11" key="1">
    <citation type="submission" date="2020-09" db="EMBL/GenBank/DDBJ databases">
        <title>Draft genome of Gelidibacter salicanalis PAMC21136.</title>
        <authorList>
            <person name="Park H."/>
        </authorList>
    </citation>
    <scope>NUCLEOTIDE SEQUENCE [LARGE SCALE GENOMIC DNA]</scope>
    <source>
        <strain evidence="10 11">PAMC21136</strain>
    </source>
</reference>
<gene>
    <name evidence="10" type="ORF">JEM65_03545</name>
</gene>
<feature type="domain" description="CBS" evidence="9">
    <location>
        <begin position="203"/>
        <end position="262"/>
    </location>
</feature>
<evidence type="ECO:0000256" key="5">
    <source>
        <dbReference type="ARBA" id="ARBA00023122"/>
    </source>
</evidence>
<evidence type="ECO:0000256" key="6">
    <source>
        <dbReference type="ARBA" id="ARBA00023136"/>
    </source>
</evidence>
<evidence type="ECO:0000313" key="11">
    <source>
        <dbReference type="Proteomes" id="UP000662373"/>
    </source>
</evidence>
<dbReference type="InterPro" id="IPR046342">
    <property type="entry name" value="CBS_dom_sf"/>
</dbReference>
<feature type="transmembrane region" description="Helical" evidence="8">
    <location>
        <begin position="6"/>
        <end position="33"/>
    </location>
</feature>
<dbReference type="CDD" id="cd04590">
    <property type="entry name" value="CBS_pair_CorC_HlyC_assoc"/>
    <property type="match status" value="1"/>
</dbReference>
<proteinExistence type="predicted"/>
<dbReference type="RefSeq" id="WP_199597178.1">
    <property type="nucleotide sequence ID" value="NZ_JAEHJZ010000004.1"/>
</dbReference>
<keyword evidence="3" id="KW-0677">Repeat</keyword>
<dbReference type="PROSITE" id="PS51371">
    <property type="entry name" value="CBS"/>
    <property type="match status" value="2"/>
</dbReference>
<dbReference type="AlphaFoldDB" id="A0A934KUN2"/>
<protein>
    <submittedName>
        <fullName evidence="10">DUF21 domain-containing protein</fullName>
    </submittedName>
</protein>
<dbReference type="PANTHER" id="PTHR22777:SF4">
    <property type="entry name" value="UPF0053 PROTEIN SLL1254"/>
    <property type="match status" value="1"/>
</dbReference>
<feature type="transmembrane region" description="Helical" evidence="8">
    <location>
        <begin position="58"/>
        <end position="78"/>
    </location>
</feature>
<name>A0A934KUN2_9FLAO</name>
<dbReference type="InterPro" id="IPR000644">
    <property type="entry name" value="CBS_dom"/>
</dbReference>
<dbReference type="GO" id="GO:0005886">
    <property type="term" value="C:plasma membrane"/>
    <property type="evidence" value="ECO:0007669"/>
    <property type="project" value="TreeGrafter"/>
</dbReference>
<dbReference type="Pfam" id="PF01595">
    <property type="entry name" value="CNNM"/>
    <property type="match status" value="1"/>
</dbReference>
<evidence type="ECO:0000256" key="2">
    <source>
        <dbReference type="ARBA" id="ARBA00022692"/>
    </source>
</evidence>
<evidence type="ECO:0000313" key="10">
    <source>
        <dbReference type="EMBL" id="MBJ7879730.1"/>
    </source>
</evidence>
<feature type="transmembrane region" description="Helical" evidence="8">
    <location>
        <begin position="121"/>
        <end position="145"/>
    </location>
</feature>
<comment type="caution">
    <text evidence="10">The sequence shown here is derived from an EMBL/GenBank/DDBJ whole genome shotgun (WGS) entry which is preliminary data.</text>
</comment>
<evidence type="ECO:0000256" key="8">
    <source>
        <dbReference type="SAM" id="Phobius"/>
    </source>
</evidence>
<feature type="domain" description="CBS" evidence="9">
    <location>
        <begin position="268"/>
        <end position="326"/>
    </location>
</feature>
<evidence type="ECO:0000256" key="1">
    <source>
        <dbReference type="ARBA" id="ARBA00004141"/>
    </source>
</evidence>
<evidence type="ECO:0000256" key="3">
    <source>
        <dbReference type="ARBA" id="ARBA00022737"/>
    </source>
</evidence>
<keyword evidence="11" id="KW-1185">Reference proteome</keyword>
<keyword evidence="2 8" id="KW-0812">Transmembrane</keyword>
<dbReference type="Gene3D" id="3.10.580.10">
    <property type="entry name" value="CBS-domain"/>
    <property type="match status" value="1"/>
</dbReference>
<dbReference type="InterPro" id="IPR044751">
    <property type="entry name" value="Ion_transp-like_CBS"/>
</dbReference>
<evidence type="ECO:0000256" key="7">
    <source>
        <dbReference type="PROSITE-ProRule" id="PRU00703"/>
    </source>
</evidence>
<evidence type="ECO:0000259" key="9">
    <source>
        <dbReference type="PROSITE" id="PS51371"/>
    </source>
</evidence>